<evidence type="ECO:0000313" key="11">
    <source>
        <dbReference type="Proteomes" id="UP000275024"/>
    </source>
</evidence>
<dbReference type="InterPro" id="IPR000412">
    <property type="entry name" value="ABC_2_transport"/>
</dbReference>
<keyword evidence="6" id="KW-0813">Transport</keyword>
<name>A0A3A9WDH2_9ACTN</name>
<dbReference type="PIRSF" id="PIRSF006648">
    <property type="entry name" value="DrrB"/>
    <property type="match status" value="1"/>
</dbReference>
<sequence length="246" mass="25633">MTATTVVLRTEARLFAREPGALFWIVAFPALLLTALGLVPAFREVDEELDGLRVVDLYVPIAVLLAMIMAGVQSMPVVLSGYRERGILRRLSATPARPSSLLAAQLAVHGGAVLVAVALTLAVGWLAFDVEPAGQPVGYGLAVLLAAFTSLALGGMIAALTPSAKAAQTLGLVIFFPAMFSAGVYVPVSTMPGLLGDVVELTPFGASAAALDRAAAGNWPHGLDVAVTGVWGLLFLGVAARWFRWE</sequence>
<dbReference type="GO" id="GO:0140359">
    <property type="term" value="F:ABC-type transporter activity"/>
    <property type="evidence" value="ECO:0007669"/>
    <property type="project" value="InterPro"/>
</dbReference>
<dbReference type="InterPro" id="IPR052902">
    <property type="entry name" value="ABC-2_transporter"/>
</dbReference>
<comment type="caution">
    <text evidence="8">The sequence shown here is derived from an EMBL/GenBank/DDBJ whole genome shotgun (WGS) entry which is preliminary data.</text>
</comment>
<dbReference type="Proteomes" id="UP000268652">
    <property type="component" value="Unassembled WGS sequence"/>
</dbReference>
<evidence type="ECO:0000256" key="4">
    <source>
        <dbReference type="ARBA" id="ARBA00023136"/>
    </source>
</evidence>
<protein>
    <recommendedName>
        <fullName evidence="6">Transport permease protein</fullName>
    </recommendedName>
</protein>
<dbReference type="RefSeq" id="WP_120699260.1">
    <property type="nucleotide sequence ID" value="NZ_RBDX01000025.1"/>
</dbReference>
<evidence type="ECO:0000256" key="2">
    <source>
        <dbReference type="ARBA" id="ARBA00022692"/>
    </source>
</evidence>
<dbReference type="GO" id="GO:0043190">
    <property type="term" value="C:ATP-binding cassette (ABC) transporter complex"/>
    <property type="evidence" value="ECO:0007669"/>
    <property type="project" value="InterPro"/>
</dbReference>
<dbReference type="GO" id="GO:0046677">
    <property type="term" value="P:response to antibiotic"/>
    <property type="evidence" value="ECO:0007669"/>
    <property type="project" value="UniProtKB-KW"/>
</dbReference>
<feature type="transmembrane region" description="Helical" evidence="6">
    <location>
        <begin position="21"/>
        <end position="42"/>
    </location>
</feature>
<dbReference type="EMBL" id="RBDX01000025">
    <property type="protein sequence ID" value="RKN05706.1"/>
    <property type="molecule type" value="Genomic_DNA"/>
</dbReference>
<gene>
    <name evidence="9" type="ORF">D7318_23940</name>
    <name evidence="8" type="ORF">D7319_24575</name>
</gene>
<dbReference type="InterPro" id="IPR013525">
    <property type="entry name" value="ABC2_TM"/>
</dbReference>
<dbReference type="Proteomes" id="UP000275024">
    <property type="component" value="Unassembled WGS sequence"/>
</dbReference>
<keyword evidence="4 6" id="KW-0472">Membrane</keyword>
<feature type="transmembrane region" description="Helical" evidence="6">
    <location>
        <begin position="170"/>
        <end position="188"/>
    </location>
</feature>
<feature type="transmembrane region" description="Helical" evidence="6">
    <location>
        <begin position="57"/>
        <end position="79"/>
    </location>
</feature>
<feature type="transmembrane region" description="Helical" evidence="6">
    <location>
        <begin position="139"/>
        <end position="158"/>
    </location>
</feature>
<feature type="transmembrane region" description="Helical" evidence="6">
    <location>
        <begin position="100"/>
        <end position="127"/>
    </location>
</feature>
<evidence type="ECO:0000256" key="5">
    <source>
        <dbReference type="ARBA" id="ARBA00023251"/>
    </source>
</evidence>
<keyword evidence="10" id="KW-1185">Reference proteome</keyword>
<proteinExistence type="inferred from homology"/>
<keyword evidence="6" id="KW-1003">Cell membrane</keyword>
<evidence type="ECO:0000313" key="8">
    <source>
        <dbReference type="EMBL" id="RKN05706.1"/>
    </source>
</evidence>
<reference evidence="10 11" key="1">
    <citation type="submission" date="2018-09" db="EMBL/GenBank/DDBJ databases">
        <title>Streptomyces sp. nov. DS1-2, an endophytic actinomycete isolated from roots of Dendrobium scabrilingue.</title>
        <authorList>
            <person name="Kuncharoen N."/>
            <person name="Kudo T."/>
            <person name="Ohkuma M."/>
            <person name="Yuki M."/>
            <person name="Tanasupawat S."/>
        </authorList>
    </citation>
    <scope>NUCLEOTIDE SEQUENCE [LARGE SCALE GENOMIC DNA]</scope>
    <source>
        <strain evidence="8 11">AZ1-7</strain>
        <strain evidence="9 10">DS1-2</strain>
    </source>
</reference>
<dbReference type="PROSITE" id="PS51012">
    <property type="entry name" value="ABC_TM2"/>
    <property type="match status" value="1"/>
</dbReference>
<dbReference type="PANTHER" id="PTHR43027">
    <property type="entry name" value="DOXORUBICIN RESISTANCE ABC TRANSPORTER PERMEASE PROTEIN DRRC-RELATED"/>
    <property type="match status" value="1"/>
</dbReference>
<organism evidence="8 11">
    <name type="scientific">Streptomyces radicis</name>
    <dbReference type="NCBI Taxonomy" id="1750517"/>
    <lineage>
        <taxon>Bacteria</taxon>
        <taxon>Bacillati</taxon>
        <taxon>Actinomycetota</taxon>
        <taxon>Actinomycetes</taxon>
        <taxon>Kitasatosporales</taxon>
        <taxon>Streptomycetaceae</taxon>
        <taxon>Streptomyces</taxon>
    </lineage>
</organism>
<dbReference type="InterPro" id="IPR047817">
    <property type="entry name" value="ABC2_TM_bact-type"/>
</dbReference>
<dbReference type="AlphaFoldDB" id="A0A3A9WDH2"/>
<dbReference type="OrthoDB" id="3217868at2"/>
<evidence type="ECO:0000256" key="6">
    <source>
        <dbReference type="RuleBase" id="RU361157"/>
    </source>
</evidence>
<keyword evidence="5" id="KW-0046">Antibiotic resistance</keyword>
<feature type="domain" description="ABC transmembrane type-2" evidence="7">
    <location>
        <begin position="20"/>
        <end position="246"/>
    </location>
</feature>
<comment type="subcellular location">
    <subcellularLocation>
        <location evidence="6">Cell membrane</location>
        <topology evidence="6">Multi-pass membrane protein</topology>
    </subcellularLocation>
    <subcellularLocation>
        <location evidence="1">Membrane</location>
        <topology evidence="1">Multi-pass membrane protein</topology>
    </subcellularLocation>
</comment>
<dbReference type="PANTHER" id="PTHR43027:SF2">
    <property type="entry name" value="TRANSPORT PERMEASE PROTEIN"/>
    <property type="match status" value="1"/>
</dbReference>
<evidence type="ECO:0000259" key="7">
    <source>
        <dbReference type="PROSITE" id="PS51012"/>
    </source>
</evidence>
<dbReference type="EMBL" id="RBDY01000023">
    <property type="protein sequence ID" value="RKN17546.1"/>
    <property type="molecule type" value="Genomic_DNA"/>
</dbReference>
<comment type="similarity">
    <text evidence="6">Belongs to the ABC-2 integral membrane protein family.</text>
</comment>
<feature type="transmembrane region" description="Helical" evidence="6">
    <location>
        <begin position="225"/>
        <end position="243"/>
    </location>
</feature>
<evidence type="ECO:0000313" key="9">
    <source>
        <dbReference type="EMBL" id="RKN17546.1"/>
    </source>
</evidence>
<keyword evidence="2 6" id="KW-0812">Transmembrane</keyword>
<evidence type="ECO:0000313" key="10">
    <source>
        <dbReference type="Proteomes" id="UP000268652"/>
    </source>
</evidence>
<dbReference type="Pfam" id="PF01061">
    <property type="entry name" value="ABC2_membrane"/>
    <property type="match status" value="1"/>
</dbReference>
<evidence type="ECO:0000256" key="1">
    <source>
        <dbReference type="ARBA" id="ARBA00004141"/>
    </source>
</evidence>
<keyword evidence="3 6" id="KW-1133">Transmembrane helix</keyword>
<evidence type="ECO:0000256" key="3">
    <source>
        <dbReference type="ARBA" id="ARBA00022989"/>
    </source>
</evidence>
<accession>A0A3A9WDH2</accession>